<feature type="signal peptide" evidence="1">
    <location>
        <begin position="1"/>
        <end position="21"/>
    </location>
</feature>
<reference evidence="3" key="1">
    <citation type="submission" date="2017-02" db="EMBL/GenBank/DDBJ databases">
        <authorList>
            <person name="Varghese N."/>
            <person name="Submissions S."/>
        </authorList>
    </citation>
    <scope>NUCLEOTIDE SEQUENCE [LARGE SCALE GENOMIC DNA]</scope>
    <source>
        <strain evidence="3">ATCC 700200</strain>
    </source>
</reference>
<evidence type="ECO:0000313" key="2">
    <source>
        <dbReference type="EMBL" id="SKA77992.1"/>
    </source>
</evidence>
<dbReference type="EMBL" id="FUYE01000001">
    <property type="protein sequence ID" value="SKA77992.1"/>
    <property type="molecule type" value="Genomic_DNA"/>
</dbReference>
<dbReference type="AlphaFoldDB" id="A0A1T4WKY2"/>
<protein>
    <submittedName>
        <fullName evidence="2">MORN repeat variant</fullName>
    </submittedName>
</protein>
<sequence>MKPFLLSFLILTAATPLVLRAEDAPKSVAEVTYKELKWEDDVYFLNGQPFTGVAKDKFKSGSLKGEYPFKEGRLHGVVREWWENGQLSTETNFDNGKRHGLNRYWSQSGQLMKEQVYDHDHSVSEKHYEVKD</sequence>
<dbReference type="STRING" id="48467.SAMN02745166_00452"/>
<dbReference type="InterPro" id="IPR011652">
    <property type="entry name" value="MORN_2"/>
</dbReference>
<dbReference type="SUPFAM" id="SSF82185">
    <property type="entry name" value="Histone H3 K4-specific methyltransferase SET7/9 N-terminal domain"/>
    <property type="match status" value="1"/>
</dbReference>
<name>A0A1T4WKY2_9BACT</name>
<keyword evidence="1" id="KW-0732">Signal</keyword>
<gene>
    <name evidence="2" type="ORF">SAMN02745166_00452</name>
</gene>
<proteinExistence type="predicted"/>
<evidence type="ECO:0000256" key="1">
    <source>
        <dbReference type="SAM" id="SignalP"/>
    </source>
</evidence>
<accession>A0A1T4WKY2</accession>
<dbReference type="Gene3D" id="2.20.110.10">
    <property type="entry name" value="Histone H3 K4-specific methyltransferase SET7/9 N-terminal domain"/>
    <property type="match status" value="1"/>
</dbReference>
<evidence type="ECO:0000313" key="3">
    <source>
        <dbReference type="Proteomes" id="UP000190774"/>
    </source>
</evidence>
<keyword evidence="3" id="KW-1185">Reference proteome</keyword>
<organism evidence="2 3">
    <name type="scientific">Prosthecobacter debontii</name>
    <dbReference type="NCBI Taxonomy" id="48467"/>
    <lineage>
        <taxon>Bacteria</taxon>
        <taxon>Pseudomonadati</taxon>
        <taxon>Verrucomicrobiota</taxon>
        <taxon>Verrucomicrobiia</taxon>
        <taxon>Verrucomicrobiales</taxon>
        <taxon>Verrucomicrobiaceae</taxon>
        <taxon>Prosthecobacter</taxon>
    </lineage>
</organism>
<feature type="chain" id="PRO_5013001676" evidence="1">
    <location>
        <begin position="22"/>
        <end position="132"/>
    </location>
</feature>
<dbReference type="Proteomes" id="UP000190774">
    <property type="component" value="Unassembled WGS sequence"/>
</dbReference>
<dbReference type="OrthoDB" id="194097at2"/>
<dbReference type="Pfam" id="PF07661">
    <property type="entry name" value="MORN_2"/>
    <property type="match status" value="2"/>
</dbReference>
<dbReference type="RefSeq" id="WP_078811656.1">
    <property type="nucleotide sequence ID" value="NZ_FUYE01000001.1"/>
</dbReference>